<keyword evidence="1" id="KW-0472">Membrane</keyword>
<gene>
    <name evidence="2" type="ORF">SAMN04488568_12527</name>
</gene>
<evidence type="ECO:0000256" key="1">
    <source>
        <dbReference type="SAM" id="Phobius"/>
    </source>
</evidence>
<keyword evidence="3" id="KW-1185">Reference proteome</keyword>
<dbReference type="AlphaFoldDB" id="A0A1G9WJS5"/>
<keyword evidence="1" id="KW-1133">Transmembrane helix</keyword>
<keyword evidence="1" id="KW-0812">Transmembrane</keyword>
<feature type="transmembrane region" description="Helical" evidence="1">
    <location>
        <begin position="20"/>
        <end position="39"/>
    </location>
</feature>
<evidence type="ECO:0000313" key="3">
    <source>
        <dbReference type="Proteomes" id="UP000199759"/>
    </source>
</evidence>
<reference evidence="2 3" key="1">
    <citation type="submission" date="2016-10" db="EMBL/GenBank/DDBJ databases">
        <authorList>
            <person name="de Groot N.N."/>
        </authorList>
    </citation>
    <scope>NUCLEOTIDE SEQUENCE [LARGE SCALE GENOMIC DNA]</scope>
    <source>
        <strain evidence="2 3">DSM 16077</strain>
    </source>
</reference>
<dbReference type="Proteomes" id="UP000199759">
    <property type="component" value="Unassembled WGS sequence"/>
</dbReference>
<sequence length="47" mass="4853">MARVHALQIADDNRARARRLTFAGLGLAALISIIIGQSLTGAPLAPA</sequence>
<dbReference type="EMBL" id="FNHG01000025">
    <property type="protein sequence ID" value="SDM84431.1"/>
    <property type="molecule type" value="Genomic_DNA"/>
</dbReference>
<dbReference type="STRING" id="144026.SAMN04488568_12527"/>
<proteinExistence type="predicted"/>
<name>A0A1G9WJS5_9PROT</name>
<evidence type="ECO:0000313" key="2">
    <source>
        <dbReference type="EMBL" id="SDM84431.1"/>
    </source>
</evidence>
<dbReference type="RefSeq" id="WP_176780382.1">
    <property type="nucleotide sequence ID" value="NZ_FNHG01000025.1"/>
</dbReference>
<protein>
    <submittedName>
        <fullName evidence="2">Uncharacterized protein</fullName>
    </submittedName>
</protein>
<accession>A0A1G9WJS5</accession>
<organism evidence="2 3">
    <name type="scientific">Maricaulis salignorans</name>
    <dbReference type="NCBI Taxonomy" id="144026"/>
    <lineage>
        <taxon>Bacteria</taxon>
        <taxon>Pseudomonadati</taxon>
        <taxon>Pseudomonadota</taxon>
        <taxon>Alphaproteobacteria</taxon>
        <taxon>Maricaulales</taxon>
        <taxon>Maricaulaceae</taxon>
        <taxon>Maricaulis</taxon>
    </lineage>
</organism>